<keyword evidence="1" id="KW-0732">Signal</keyword>
<dbReference type="InterPro" id="IPR013783">
    <property type="entry name" value="Ig-like_fold"/>
</dbReference>
<dbReference type="InterPro" id="IPR036116">
    <property type="entry name" value="FN3_sf"/>
</dbReference>
<organism evidence="3 4">
    <name type="scientific">Phodopus roborovskii</name>
    <name type="common">Roborovski's desert hamster</name>
    <name type="synonym">Cricetulus roborovskii</name>
    <dbReference type="NCBI Taxonomy" id="109678"/>
    <lineage>
        <taxon>Eukaryota</taxon>
        <taxon>Metazoa</taxon>
        <taxon>Chordata</taxon>
        <taxon>Craniata</taxon>
        <taxon>Vertebrata</taxon>
        <taxon>Euteleostomi</taxon>
        <taxon>Mammalia</taxon>
        <taxon>Eutheria</taxon>
        <taxon>Euarchontoglires</taxon>
        <taxon>Glires</taxon>
        <taxon>Rodentia</taxon>
        <taxon>Myomorpha</taxon>
        <taxon>Muroidea</taxon>
        <taxon>Cricetidae</taxon>
        <taxon>Cricetinae</taxon>
        <taxon>Phodopus</taxon>
    </lineage>
</organism>
<proteinExistence type="predicted"/>
<dbReference type="Gene3D" id="2.60.40.10">
    <property type="entry name" value="Immunoglobulins"/>
    <property type="match status" value="2"/>
</dbReference>
<dbReference type="Proteomes" id="UP001152836">
    <property type="component" value="Unassembled WGS sequence"/>
</dbReference>
<feature type="signal peptide" evidence="1">
    <location>
        <begin position="1"/>
        <end position="22"/>
    </location>
</feature>
<dbReference type="Pfam" id="PF06328">
    <property type="entry name" value="Lep_receptor_Ig"/>
    <property type="match status" value="1"/>
</dbReference>
<dbReference type="AlphaFoldDB" id="A0AAU9Z8P6"/>
<sequence length="164" mass="18609">MSALRIWLTQALFIFLTTESIGQIVEPCGYIYPEFPVVQRGSNFTAICVLKEKCLQQYYVNASFIVWKTNHAAVPKEQVTVINRTTSSVTFTNMVLQSVQLTCNILSFGQIEQNVYGTTVLSGFPPDIPTNLSCIVHEGKNMLCHWDPGRETYLETNYTLKSEW</sequence>
<accession>A0AAU9Z8P6</accession>
<keyword evidence="4" id="KW-1185">Reference proteome</keyword>
<evidence type="ECO:0000256" key="1">
    <source>
        <dbReference type="SAM" id="SignalP"/>
    </source>
</evidence>
<feature type="domain" description="Immunoglobulin C2-set-like ligand-binding" evidence="2">
    <location>
        <begin position="26"/>
        <end position="119"/>
    </location>
</feature>
<evidence type="ECO:0000313" key="3">
    <source>
        <dbReference type="EMBL" id="CAH6787650.1"/>
    </source>
</evidence>
<protein>
    <submittedName>
        <fullName evidence="3">Il6st protein</fullName>
    </submittedName>
</protein>
<gene>
    <name evidence="3" type="primary">Il6st</name>
    <name evidence="3" type="ORF">PHOROB_LOCUS5486</name>
</gene>
<reference evidence="3" key="1">
    <citation type="submission" date="2022-06" db="EMBL/GenBank/DDBJ databases">
        <authorList>
            <person name="Andreotti S."/>
            <person name="Wyler E."/>
        </authorList>
    </citation>
    <scope>NUCLEOTIDE SEQUENCE</scope>
</reference>
<evidence type="ECO:0000313" key="4">
    <source>
        <dbReference type="Proteomes" id="UP001152836"/>
    </source>
</evidence>
<evidence type="ECO:0000259" key="2">
    <source>
        <dbReference type="Pfam" id="PF06328"/>
    </source>
</evidence>
<dbReference type="InterPro" id="IPR010457">
    <property type="entry name" value="IgC2-like_lig-bd"/>
</dbReference>
<dbReference type="SUPFAM" id="SSF49265">
    <property type="entry name" value="Fibronectin type III"/>
    <property type="match status" value="2"/>
</dbReference>
<dbReference type="FunFam" id="2.60.40.10:FF:000524">
    <property type="entry name" value="Interleukin-6 receptor subunit beta"/>
    <property type="match status" value="1"/>
</dbReference>
<dbReference type="EMBL" id="CALSGD010001399">
    <property type="protein sequence ID" value="CAH6787650.1"/>
    <property type="molecule type" value="Genomic_DNA"/>
</dbReference>
<name>A0AAU9Z8P6_PHORO</name>
<comment type="caution">
    <text evidence="3">The sequence shown here is derived from an EMBL/GenBank/DDBJ whole genome shotgun (WGS) entry which is preliminary data.</text>
</comment>
<feature type="chain" id="PRO_5043527183" evidence="1">
    <location>
        <begin position="23"/>
        <end position="164"/>
    </location>
</feature>